<dbReference type="PANTHER" id="PTHR31197">
    <property type="entry name" value="OS01G0612600 PROTEIN"/>
    <property type="match status" value="1"/>
</dbReference>
<protein>
    <recommendedName>
        <fullName evidence="4">RING-type E3 ubiquitin transferase</fullName>
    </recommendedName>
</protein>
<feature type="compositionally biased region" description="Low complexity" evidence="1">
    <location>
        <begin position="258"/>
        <end position="279"/>
    </location>
</feature>
<evidence type="ECO:0000313" key="3">
    <source>
        <dbReference type="Proteomes" id="UP000826271"/>
    </source>
</evidence>
<evidence type="ECO:0000313" key="2">
    <source>
        <dbReference type="EMBL" id="KAG8388290.1"/>
    </source>
</evidence>
<reference evidence="2" key="1">
    <citation type="submission" date="2019-10" db="EMBL/GenBank/DDBJ databases">
        <authorList>
            <person name="Zhang R."/>
            <person name="Pan Y."/>
            <person name="Wang J."/>
            <person name="Ma R."/>
            <person name="Yu S."/>
        </authorList>
    </citation>
    <scope>NUCLEOTIDE SEQUENCE</scope>
    <source>
        <strain evidence="2">LA-IB0</strain>
        <tissue evidence="2">Leaf</tissue>
    </source>
</reference>
<dbReference type="InterPro" id="IPR012866">
    <property type="entry name" value="DUF1644"/>
</dbReference>
<accession>A0AAV6YAC7</accession>
<keyword evidence="3" id="KW-1185">Reference proteome</keyword>
<sequence>MPKDRRANSSSFDRAMVSPSSCSLNNPDRNNYDSSSPPAGDEVEWEEARCPICIEHPHNAVLLVCSSQDKGCRPFMCDTSYRHSNCLDQYCKSSAAASPHEQQTELVCPLCRGRVTGWVVLEPARRFMNSKTRNCSLETCSYSGNYTELRKHARIEHPSNRPSEASPTRQSNWAILEQQRDIEDALAHQSDMEYDLDGWPGLGEWGEDDLWSDGSFFDFPIGMSDIEDDLMDVMFSPDELSLPFFILSSSSPEEEMMDSGSSGSSDRSTSSISTSINREGNALPSSSSRSIFHSENGPTLPRKMPPQVQGEDQVIIGKMIRQVQDQVIIGRMRGRVREQDQIIVIGEMSTHIQGLDEGTVMGESTPHLKSTRFSVFPNGGFILDYPFKTFGAPSLSLSSVVDCFRESVWLYYHIILGGRHFPGLPRLARWDRIRKMKAGKAPNQWCLILFQAFEARLWNLVWNQEDNVAKREGIRKIMSQRGRRKQRRRQPGGGQQRPASRKRDLSVHV</sequence>
<evidence type="ECO:0008006" key="4">
    <source>
        <dbReference type="Google" id="ProtNLM"/>
    </source>
</evidence>
<feature type="compositionally biased region" description="Polar residues" evidence="1">
    <location>
        <begin position="283"/>
        <end position="297"/>
    </location>
</feature>
<feature type="region of interest" description="Disordered" evidence="1">
    <location>
        <begin position="1"/>
        <end position="40"/>
    </location>
</feature>
<feature type="compositionally biased region" description="Polar residues" evidence="1">
    <location>
        <begin position="8"/>
        <end position="37"/>
    </location>
</feature>
<feature type="compositionally biased region" description="Basic residues" evidence="1">
    <location>
        <begin position="481"/>
        <end position="490"/>
    </location>
</feature>
<evidence type="ECO:0000256" key="1">
    <source>
        <dbReference type="SAM" id="MobiDB-lite"/>
    </source>
</evidence>
<proteinExistence type="predicted"/>
<organism evidence="2 3">
    <name type="scientific">Buddleja alternifolia</name>
    <dbReference type="NCBI Taxonomy" id="168488"/>
    <lineage>
        <taxon>Eukaryota</taxon>
        <taxon>Viridiplantae</taxon>
        <taxon>Streptophyta</taxon>
        <taxon>Embryophyta</taxon>
        <taxon>Tracheophyta</taxon>
        <taxon>Spermatophyta</taxon>
        <taxon>Magnoliopsida</taxon>
        <taxon>eudicotyledons</taxon>
        <taxon>Gunneridae</taxon>
        <taxon>Pentapetalae</taxon>
        <taxon>asterids</taxon>
        <taxon>lamiids</taxon>
        <taxon>Lamiales</taxon>
        <taxon>Scrophulariaceae</taxon>
        <taxon>Buddlejeae</taxon>
        <taxon>Buddleja</taxon>
    </lineage>
</organism>
<feature type="region of interest" description="Disordered" evidence="1">
    <location>
        <begin position="251"/>
        <end position="308"/>
    </location>
</feature>
<dbReference type="Pfam" id="PF07800">
    <property type="entry name" value="DUF1644"/>
    <property type="match status" value="1"/>
</dbReference>
<dbReference type="Proteomes" id="UP000826271">
    <property type="component" value="Unassembled WGS sequence"/>
</dbReference>
<gene>
    <name evidence="2" type="ORF">BUALT_Bualt02G0110200</name>
</gene>
<dbReference type="PANTHER" id="PTHR31197:SF40">
    <property type="entry name" value="ZINC FINGER, RING_FYVE_PHD-TYPE"/>
    <property type="match status" value="1"/>
</dbReference>
<feature type="region of interest" description="Disordered" evidence="1">
    <location>
        <begin position="477"/>
        <end position="509"/>
    </location>
</feature>
<dbReference type="AlphaFoldDB" id="A0AAV6YAC7"/>
<dbReference type="EMBL" id="WHWC01000002">
    <property type="protein sequence ID" value="KAG8388290.1"/>
    <property type="molecule type" value="Genomic_DNA"/>
</dbReference>
<name>A0AAV6YAC7_9LAMI</name>
<comment type="caution">
    <text evidence="2">The sequence shown here is derived from an EMBL/GenBank/DDBJ whole genome shotgun (WGS) entry which is preliminary data.</text>
</comment>